<sequence>MIDGMYTLTMLPVELLYEIQLFATSHTLPQTCNTLHRIFASTPPSYRAQYLIACTDSSRIPKDVVLTKMLRYPICTQDVLDAYFRRRDPCTEPRSAPELPRRLFRALAAPQLTSESELIGAWSDRDPPLPLLRYLYACPHMCPPNVNSHDGYALTKAVQVRFIPLVRFLLDHGATPTCKSNLPIIIAIHRKDLGLVRMLVERMDTGTSKGKGDRKRRKLEDRVVVTPQMLKAAVKCRAQDIVEYLTREKGCIPDMQTLLLMR</sequence>
<dbReference type="Gene3D" id="1.25.40.20">
    <property type="entry name" value="Ankyrin repeat-containing domain"/>
    <property type="match status" value="1"/>
</dbReference>
<accession>A0A8I2YKX3</accession>
<name>A0A8I2YKX3_9AGAM</name>
<dbReference type="EMBL" id="JAGFBS010000018">
    <property type="protein sequence ID" value="KAG6374314.1"/>
    <property type="molecule type" value="Genomic_DNA"/>
</dbReference>
<proteinExistence type="predicted"/>
<evidence type="ECO:0000313" key="1">
    <source>
        <dbReference type="EMBL" id="KAG6374314.1"/>
    </source>
</evidence>
<dbReference type="SUPFAM" id="SSF48403">
    <property type="entry name" value="Ankyrin repeat"/>
    <property type="match status" value="1"/>
</dbReference>
<keyword evidence="2" id="KW-1185">Reference proteome</keyword>
<reference evidence="1" key="1">
    <citation type="submission" date="2021-03" db="EMBL/GenBank/DDBJ databases">
        <title>Evolutionary innovations through gain and loss of genes in the ectomycorrhizal Boletales.</title>
        <authorList>
            <person name="Wu G."/>
            <person name="Miyauchi S."/>
            <person name="Morin E."/>
            <person name="Yang Z.-L."/>
            <person name="Xu J."/>
            <person name="Martin F.M."/>
        </authorList>
    </citation>
    <scope>NUCLEOTIDE SEQUENCE</scope>
    <source>
        <strain evidence="1">BR01</strain>
    </source>
</reference>
<evidence type="ECO:0008006" key="3">
    <source>
        <dbReference type="Google" id="ProtNLM"/>
    </source>
</evidence>
<dbReference type="AlphaFoldDB" id="A0A8I2YKX3"/>
<evidence type="ECO:0000313" key="2">
    <source>
        <dbReference type="Proteomes" id="UP000683000"/>
    </source>
</evidence>
<dbReference type="OrthoDB" id="539213at2759"/>
<organism evidence="1 2">
    <name type="scientific">Boletus reticuloceps</name>
    <dbReference type="NCBI Taxonomy" id="495285"/>
    <lineage>
        <taxon>Eukaryota</taxon>
        <taxon>Fungi</taxon>
        <taxon>Dikarya</taxon>
        <taxon>Basidiomycota</taxon>
        <taxon>Agaricomycotina</taxon>
        <taxon>Agaricomycetes</taxon>
        <taxon>Agaricomycetidae</taxon>
        <taxon>Boletales</taxon>
        <taxon>Boletineae</taxon>
        <taxon>Boletaceae</taxon>
        <taxon>Boletoideae</taxon>
        <taxon>Boletus</taxon>
    </lineage>
</organism>
<dbReference type="Proteomes" id="UP000683000">
    <property type="component" value="Unassembled WGS sequence"/>
</dbReference>
<dbReference type="InterPro" id="IPR036770">
    <property type="entry name" value="Ankyrin_rpt-contain_sf"/>
</dbReference>
<gene>
    <name evidence="1" type="ORF">JVT61DRAFT_4337</name>
</gene>
<comment type="caution">
    <text evidence="1">The sequence shown here is derived from an EMBL/GenBank/DDBJ whole genome shotgun (WGS) entry which is preliminary data.</text>
</comment>
<protein>
    <recommendedName>
        <fullName evidence="3">Ankyrin repeat domain-containing protein</fullName>
    </recommendedName>
</protein>